<dbReference type="VEuPathDB" id="TriTrypDB:TCDM_11309"/>
<accession>V5B584</accession>
<dbReference type="EMBL" id="AYLP01000336">
    <property type="protein sequence ID" value="ESS61122.1"/>
    <property type="molecule type" value="Genomic_DNA"/>
</dbReference>
<protein>
    <submittedName>
        <fullName evidence="2">Uncharacterized protein</fullName>
    </submittedName>
</protein>
<evidence type="ECO:0000313" key="3">
    <source>
        <dbReference type="Proteomes" id="UP000017861"/>
    </source>
</evidence>
<gene>
    <name evidence="2" type="ORF">TCDM_11309</name>
</gene>
<sequence>MGIVCASSCVPFFSMKCSIRCTCVCFNGRAACIFPLFLAVAVAGHFHAAKKADKKGRKFVEHAPTASVFIHWCWPFLPGHLCALFPPLSIFCCCTGINGWAFVSAAAGCCCPRRDARNGGSSMTLGTKGMGLSPDPHRRRMPWTAEKECVPGVVRSSKEKMVLDGARRVDVECVDCASQVYPLEALRAAVNKCECNTTTGGTFLIGLSGGIQCAQAMGLLQGLAGGDA</sequence>
<evidence type="ECO:0000313" key="2">
    <source>
        <dbReference type="EMBL" id="ESS61122.1"/>
    </source>
</evidence>
<reference evidence="2 3" key="1">
    <citation type="journal article" date="2014" name="Genome Announc.">
        <title>Trypanosoma cruzi Clone Dm28c Draft Genome Sequence.</title>
        <authorList>
            <person name="Grisard E.C."/>
            <person name="Teixeira S.M."/>
            <person name="de Almeida L.G."/>
            <person name="Stoco P.H."/>
            <person name="Gerber A.L."/>
            <person name="Talavera-Lopez C."/>
            <person name="Lima O.C."/>
            <person name="Andersson B."/>
            <person name="de Vasconcelos A.T."/>
        </authorList>
    </citation>
    <scope>NUCLEOTIDE SEQUENCE [LARGE SCALE GENOMIC DNA]</scope>
    <source>
        <strain evidence="2 3">Dm28c</strain>
    </source>
</reference>
<comment type="caution">
    <text evidence="2">The sequence shown here is derived from an EMBL/GenBank/DDBJ whole genome shotgun (WGS) entry which is preliminary data.</text>
</comment>
<feature type="transmembrane region" description="Helical" evidence="1">
    <location>
        <begin position="31"/>
        <end position="49"/>
    </location>
</feature>
<keyword evidence="1" id="KW-0472">Membrane</keyword>
<keyword evidence="1" id="KW-0812">Transmembrane</keyword>
<organism evidence="2 3">
    <name type="scientific">Trypanosoma cruzi Dm28c</name>
    <dbReference type="NCBI Taxonomy" id="1416333"/>
    <lineage>
        <taxon>Eukaryota</taxon>
        <taxon>Discoba</taxon>
        <taxon>Euglenozoa</taxon>
        <taxon>Kinetoplastea</taxon>
        <taxon>Metakinetoplastina</taxon>
        <taxon>Trypanosomatida</taxon>
        <taxon>Trypanosomatidae</taxon>
        <taxon>Trypanosoma</taxon>
        <taxon>Schizotrypanum</taxon>
    </lineage>
</organism>
<evidence type="ECO:0000256" key="1">
    <source>
        <dbReference type="SAM" id="Phobius"/>
    </source>
</evidence>
<proteinExistence type="predicted"/>
<keyword evidence="1" id="KW-1133">Transmembrane helix</keyword>
<name>V5B584_TRYCR</name>
<dbReference type="OrthoDB" id="243628at2759"/>
<dbReference type="Proteomes" id="UP000017861">
    <property type="component" value="Unassembled WGS sequence"/>
</dbReference>
<dbReference type="AlphaFoldDB" id="V5B584"/>